<dbReference type="EMBL" id="JAUTXU010000098">
    <property type="protein sequence ID" value="KAK3708801.1"/>
    <property type="molecule type" value="Genomic_DNA"/>
</dbReference>
<name>A0ACC3N437_9PEZI</name>
<reference evidence="1" key="1">
    <citation type="submission" date="2023-07" db="EMBL/GenBank/DDBJ databases">
        <title>Black Yeasts Isolated from many extreme environments.</title>
        <authorList>
            <person name="Coleine C."/>
            <person name="Stajich J.E."/>
            <person name="Selbmann L."/>
        </authorList>
    </citation>
    <scope>NUCLEOTIDE SEQUENCE</scope>
    <source>
        <strain evidence="1">CCFEE 5714</strain>
    </source>
</reference>
<evidence type="ECO:0000313" key="1">
    <source>
        <dbReference type="EMBL" id="KAK3708801.1"/>
    </source>
</evidence>
<proteinExistence type="predicted"/>
<sequence>MSGMSAAAAEPVLNARDTRTSFSVTTVLGPLYTRTYTTNSSFRKTQADSGNVYSTKKILIEDVASNTDVETTNTMVVVSKTVYTEITVTFRDGSGYTETFTAVKRIASTVIVLRVPGLDSETTMETGEAGTTGRGSSQSVFPPSTEGMQEAAAAPKHLTLKIALTILSIALIATAAALLWYRRRKSRRTATMSTSEILDVRQCHAERAELGNDAVRKAELEGLAPLHELETPQADLEAPRAELEGGSGRCG</sequence>
<gene>
    <name evidence="1" type="ORF">LTR37_011322</name>
</gene>
<comment type="caution">
    <text evidence="1">The sequence shown here is derived from an EMBL/GenBank/DDBJ whole genome shotgun (WGS) entry which is preliminary data.</text>
</comment>
<protein>
    <submittedName>
        <fullName evidence="1">Uncharacterized protein</fullName>
    </submittedName>
</protein>
<keyword evidence="2" id="KW-1185">Reference proteome</keyword>
<evidence type="ECO:0000313" key="2">
    <source>
        <dbReference type="Proteomes" id="UP001281147"/>
    </source>
</evidence>
<accession>A0ACC3N437</accession>
<organism evidence="1 2">
    <name type="scientific">Vermiconidia calcicola</name>
    <dbReference type="NCBI Taxonomy" id="1690605"/>
    <lineage>
        <taxon>Eukaryota</taxon>
        <taxon>Fungi</taxon>
        <taxon>Dikarya</taxon>
        <taxon>Ascomycota</taxon>
        <taxon>Pezizomycotina</taxon>
        <taxon>Dothideomycetes</taxon>
        <taxon>Dothideomycetidae</taxon>
        <taxon>Mycosphaerellales</taxon>
        <taxon>Extremaceae</taxon>
        <taxon>Vermiconidia</taxon>
    </lineage>
</organism>
<dbReference type="Proteomes" id="UP001281147">
    <property type="component" value="Unassembled WGS sequence"/>
</dbReference>